<gene>
    <name evidence="1" type="ORF">Q9312_13225</name>
</gene>
<dbReference type="RefSeq" id="WP_309201333.1">
    <property type="nucleotide sequence ID" value="NZ_CP133548.1"/>
</dbReference>
<dbReference type="Proteomes" id="UP001239782">
    <property type="component" value="Chromosome"/>
</dbReference>
<name>A0AA51RRA8_9GAMM</name>
<dbReference type="Pfam" id="PF08893">
    <property type="entry name" value="DUF1839"/>
    <property type="match status" value="1"/>
</dbReference>
<sequence>MLKILDIQPESYVRHKIHLQERDWAETNCYVDVWIELLHALKLDPMPAMAFSLTPDFEGDQWTFFKFQLNDLYDLYGLEVQELVIWKSLLENLAEQVAMGRPVLVELDSMFLPDTAGTAYHEAHVKSTVAINLLDIENKRLGYFHAQGYYELSGNDFDEVFALPEANTKMVLAPYVEFVKTHQMVKRSDDELRSIARKKVTRQLKQLPDTNPFKKFQQRFEKDFTWLLEQPTEKFHEYAFVTFRQFGACFEVAANFIEWLEGKTEHSSKLIELYKHLSNITKVYQFQLARALARKKMVDLKVFDELAATWEEARSLLIESFSQSN</sequence>
<dbReference type="AlphaFoldDB" id="A0AA51RRA8"/>
<dbReference type="KEGG" id="plei:Q9312_13225"/>
<organism evidence="1 2">
    <name type="scientific">Pleionea litopenaei</name>
    <dbReference type="NCBI Taxonomy" id="3070815"/>
    <lineage>
        <taxon>Bacteria</taxon>
        <taxon>Pseudomonadati</taxon>
        <taxon>Pseudomonadota</taxon>
        <taxon>Gammaproteobacteria</taxon>
        <taxon>Oceanospirillales</taxon>
        <taxon>Pleioneaceae</taxon>
        <taxon>Pleionea</taxon>
    </lineage>
</organism>
<accession>A0AA51RRA8</accession>
<proteinExistence type="predicted"/>
<protein>
    <submittedName>
        <fullName evidence="1">DUF1839 family protein</fullName>
    </submittedName>
</protein>
<dbReference type="InterPro" id="IPR014989">
    <property type="entry name" value="DUF1839"/>
</dbReference>
<keyword evidence="2" id="KW-1185">Reference proteome</keyword>
<evidence type="ECO:0000313" key="1">
    <source>
        <dbReference type="EMBL" id="WMS86181.1"/>
    </source>
</evidence>
<dbReference type="EMBL" id="CP133548">
    <property type="protein sequence ID" value="WMS86181.1"/>
    <property type="molecule type" value="Genomic_DNA"/>
</dbReference>
<evidence type="ECO:0000313" key="2">
    <source>
        <dbReference type="Proteomes" id="UP001239782"/>
    </source>
</evidence>
<reference evidence="1 2" key="1">
    <citation type="submission" date="2023-08" db="EMBL/GenBank/DDBJ databases">
        <title>Pleionea litopenaei sp. nov., isolated from stomach of juvenile Litopenaeus vannamei.</title>
        <authorList>
            <person name="Rho A.M."/>
            <person name="Hwang C.Y."/>
        </authorList>
    </citation>
    <scope>NUCLEOTIDE SEQUENCE [LARGE SCALE GENOMIC DNA]</scope>
    <source>
        <strain evidence="1 2">HL-JVS1</strain>
    </source>
</reference>